<sequence length="79" mass="8483">MPINMNASSMMPWQIREIFAGFAVCAVLVRSVCAWPASVAIAGVLCAKSVYGASTLMVRTWAIKACKAHGGRKVRNLLT</sequence>
<protein>
    <submittedName>
        <fullName evidence="1">Uncharacterized protein</fullName>
    </submittedName>
</protein>
<reference evidence="1" key="1">
    <citation type="submission" date="2017-02" db="EMBL/GenBank/DDBJ databases">
        <title>Genome of Microbulbifer agarilyticus GP101.</title>
        <authorList>
            <person name="Jung J."/>
            <person name="Bae S.S."/>
            <person name="Baek K."/>
        </authorList>
    </citation>
    <scope>NUCLEOTIDE SEQUENCE [LARGE SCALE GENOMIC DNA]</scope>
    <source>
        <strain evidence="1">GP101</strain>
    </source>
</reference>
<gene>
    <name evidence="1" type="ORF">Mag101_05520</name>
</gene>
<keyword evidence="2" id="KW-1185">Reference proteome</keyword>
<dbReference type="AlphaFoldDB" id="A0A1Q2M4H5"/>
<accession>A0A1Q2M4H5</accession>
<dbReference type="Proteomes" id="UP000188219">
    <property type="component" value="Chromosome"/>
</dbReference>
<dbReference type="KEGG" id="maga:Mag101_05520"/>
<organism evidence="1 2">
    <name type="scientific">Microbulbifer agarilyticus</name>
    <dbReference type="NCBI Taxonomy" id="260552"/>
    <lineage>
        <taxon>Bacteria</taxon>
        <taxon>Pseudomonadati</taxon>
        <taxon>Pseudomonadota</taxon>
        <taxon>Gammaproteobacteria</taxon>
        <taxon>Cellvibrionales</taxon>
        <taxon>Microbulbiferaceae</taxon>
        <taxon>Microbulbifer</taxon>
    </lineage>
</organism>
<name>A0A1Q2M4H5_9GAMM</name>
<dbReference type="EMBL" id="CP019650">
    <property type="protein sequence ID" value="AQQ67157.1"/>
    <property type="molecule type" value="Genomic_DNA"/>
</dbReference>
<evidence type="ECO:0000313" key="1">
    <source>
        <dbReference type="EMBL" id="AQQ67157.1"/>
    </source>
</evidence>
<evidence type="ECO:0000313" key="2">
    <source>
        <dbReference type="Proteomes" id="UP000188219"/>
    </source>
</evidence>
<dbReference type="STRING" id="260552.Mag101_05520"/>
<proteinExistence type="predicted"/>
<dbReference type="RefSeq" id="WP_077401907.1">
    <property type="nucleotide sequence ID" value="NZ_CP019650.1"/>
</dbReference>